<gene>
    <name evidence="5" type="ORF">CBP31_09565</name>
</gene>
<keyword evidence="4" id="KW-0963">Cytoplasm</keyword>
<keyword evidence="6" id="KW-1185">Reference proteome</keyword>
<dbReference type="InterPro" id="IPR029001">
    <property type="entry name" value="ITPase-like_fam"/>
</dbReference>
<name>A0A1Y0D5K8_9GAMM</name>
<evidence type="ECO:0000256" key="1">
    <source>
        <dbReference type="ARBA" id="ARBA00001968"/>
    </source>
</evidence>
<reference evidence="5 6" key="1">
    <citation type="journal article" date="2014" name="Int. J. Syst. Evol. Microbiol.">
        <title>Oceanisphaera profunda sp. nov., a marine bacterium isolated from deep-sea sediment, and emended description of the genus Oceanisphaera.</title>
        <authorList>
            <person name="Xu Z."/>
            <person name="Zhang X.Y."/>
            <person name="Su H.N."/>
            <person name="Yu Z.C."/>
            <person name="Liu C."/>
            <person name="Li H."/>
            <person name="Chen X.L."/>
            <person name="Song X.Y."/>
            <person name="Xie B.B."/>
            <person name="Qin Q.L."/>
            <person name="Zhou B.C."/>
            <person name="Shi M."/>
            <person name="Huang Y."/>
            <person name="Zhang Y.Z."/>
        </authorList>
    </citation>
    <scope>NUCLEOTIDE SEQUENCE [LARGE SCALE GENOMIC DNA]</scope>
    <source>
        <strain evidence="5 6">SM1222</strain>
    </source>
</reference>
<comment type="cofactor">
    <cofactor evidence="1 4">
        <name>a divalent metal cation</name>
        <dbReference type="ChEBI" id="CHEBI:60240"/>
    </cofactor>
</comment>
<keyword evidence="2 4" id="KW-0378">Hydrolase</keyword>
<comment type="subcellular location">
    <subcellularLocation>
        <location evidence="4">Cytoplasm</location>
    </subcellularLocation>
</comment>
<dbReference type="NCBIfam" id="TIGR00172">
    <property type="entry name" value="maf"/>
    <property type="match status" value="1"/>
</dbReference>
<feature type="site" description="Important for substrate specificity" evidence="4">
    <location>
        <position position="158"/>
    </location>
</feature>
<dbReference type="SUPFAM" id="SSF52972">
    <property type="entry name" value="ITPase-like"/>
    <property type="match status" value="1"/>
</dbReference>
<dbReference type="OrthoDB" id="9807767at2"/>
<dbReference type="PANTHER" id="PTHR43213">
    <property type="entry name" value="BIFUNCTIONAL DTTP/UTP PYROPHOSPHATASE/METHYLTRANSFERASE PROTEIN-RELATED"/>
    <property type="match status" value="1"/>
</dbReference>
<feature type="site" description="Important for substrate specificity" evidence="4">
    <location>
        <position position="76"/>
    </location>
</feature>
<dbReference type="Gene3D" id="3.90.950.10">
    <property type="match status" value="1"/>
</dbReference>
<comment type="similarity">
    <text evidence="4">Belongs to the Maf family. YhdE subfamily.</text>
</comment>
<dbReference type="EC" id="3.6.1.9" evidence="4"/>
<evidence type="ECO:0000313" key="5">
    <source>
        <dbReference type="EMBL" id="ART82842.1"/>
    </source>
</evidence>
<comment type="function">
    <text evidence="4">Nucleoside triphosphate pyrophosphatase that hydrolyzes dTTP and UTP. May have a dual role in cell division arrest and in preventing the incorporation of modified nucleotides into cellular nucleic acids.</text>
</comment>
<dbReference type="RefSeq" id="WP_087036739.1">
    <property type="nucleotide sequence ID" value="NZ_CP021377.1"/>
</dbReference>
<accession>A0A1Y0D5K8</accession>
<dbReference type="Pfam" id="PF02545">
    <property type="entry name" value="Maf"/>
    <property type="match status" value="1"/>
</dbReference>
<dbReference type="Proteomes" id="UP000243937">
    <property type="component" value="Chromosome"/>
</dbReference>
<proteinExistence type="inferred from homology"/>
<dbReference type="KEGG" id="opf:CBP31_09565"/>
<dbReference type="PANTHER" id="PTHR43213:SF5">
    <property type="entry name" value="BIFUNCTIONAL DTTP_UTP PYROPHOSPHATASE_METHYLTRANSFERASE PROTEIN-RELATED"/>
    <property type="match status" value="1"/>
</dbReference>
<dbReference type="EMBL" id="CP021377">
    <property type="protein sequence ID" value="ART82842.1"/>
    <property type="molecule type" value="Genomic_DNA"/>
</dbReference>
<keyword evidence="3 4" id="KW-0546">Nucleotide metabolism</keyword>
<protein>
    <recommendedName>
        <fullName evidence="4">dTTP/UTP pyrophosphatase</fullName>
        <shortName evidence="4">dTTPase/UTPase</shortName>
        <ecNumber evidence="4">3.6.1.9</ecNumber>
    </recommendedName>
    <alternativeName>
        <fullName evidence="4">Nucleoside triphosphate pyrophosphatase</fullName>
    </alternativeName>
    <alternativeName>
        <fullName evidence="4">Nucleotide pyrophosphatase</fullName>
        <shortName evidence="4">Nucleotide PPase</shortName>
    </alternativeName>
</protein>
<feature type="active site" description="Proton acceptor" evidence="4">
    <location>
        <position position="75"/>
    </location>
</feature>
<dbReference type="AlphaFoldDB" id="A0A1Y0D5K8"/>
<evidence type="ECO:0000256" key="2">
    <source>
        <dbReference type="ARBA" id="ARBA00022801"/>
    </source>
</evidence>
<dbReference type="GO" id="GO:0005737">
    <property type="term" value="C:cytoplasm"/>
    <property type="evidence" value="ECO:0007669"/>
    <property type="project" value="UniProtKB-SubCell"/>
</dbReference>
<evidence type="ECO:0000313" key="6">
    <source>
        <dbReference type="Proteomes" id="UP000243937"/>
    </source>
</evidence>
<evidence type="ECO:0000256" key="3">
    <source>
        <dbReference type="ARBA" id="ARBA00023080"/>
    </source>
</evidence>
<comment type="caution">
    <text evidence="4">Lacks conserved residue(s) required for the propagation of feature annotation.</text>
</comment>
<dbReference type="InterPro" id="IPR003697">
    <property type="entry name" value="Maf-like"/>
</dbReference>
<comment type="catalytic activity">
    <reaction evidence="4">
        <text>UTP + H2O = UMP + diphosphate + H(+)</text>
        <dbReference type="Rhea" id="RHEA:29395"/>
        <dbReference type="ChEBI" id="CHEBI:15377"/>
        <dbReference type="ChEBI" id="CHEBI:15378"/>
        <dbReference type="ChEBI" id="CHEBI:33019"/>
        <dbReference type="ChEBI" id="CHEBI:46398"/>
        <dbReference type="ChEBI" id="CHEBI:57865"/>
        <dbReference type="EC" id="3.6.1.9"/>
    </reaction>
</comment>
<evidence type="ECO:0000256" key="4">
    <source>
        <dbReference type="HAMAP-Rule" id="MF_00528"/>
    </source>
</evidence>
<dbReference type="HAMAP" id="MF_00528">
    <property type="entry name" value="Maf"/>
    <property type="match status" value="1"/>
</dbReference>
<organism evidence="5 6">
    <name type="scientific">Oceanisphaera profunda</name>
    <dbReference type="NCBI Taxonomy" id="1416627"/>
    <lineage>
        <taxon>Bacteria</taxon>
        <taxon>Pseudomonadati</taxon>
        <taxon>Pseudomonadota</taxon>
        <taxon>Gammaproteobacteria</taxon>
        <taxon>Aeromonadales</taxon>
        <taxon>Aeromonadaceae</taxon>
        <taxon>Oceanisphaera</taxon>
    </lineage>
</organism>
<comment type="catalytic activity">
    <reaction evidence="4">
        <text>dTTP + H2O = dTMP + diphosphate + H(+)</text>
        <dbReference type="Rhea" id="RHEA:28534"/>
        <dbReference type="ChEBI" id="CHEBI:15377"/>
        <dbReference type="ChEBI" id="CHEBI:15378"/>
        <dbReference type="ChEBI" id="CHEBI:33019"/>
        <dbReference type="ChEBI" id="CHEBI:37568"/>
        <dbReference type="ChEBI" id="CHEBI:63528"/>
        <dbReference type="EC" id="3.6.1.9"/>
    </reaction>
</comment>
<dbReference type="GO" id="GO:0009117">
    <property type="term" value="P:nucleotide metabolic process"/>
    <property type="evidence" value="ECO:0007669"/>
    <property type="project" value="UniProtKB-KW"/>
</dbReference>
<dbReference type="GO" id="GO:0036218">
    <property type="term" value="F:dTTP diphosphatase activity"/>
    <property type="evidence" value="ECO:0007669"/>
    <property type="project" value="RHEA"/>
</dbReference>
<dbReference type="CDD" id="cd00555">
    <property type="entry name" value="Maf"/>
    <property type="match status" value="1"/>
</dbReference>
<dbReference type="GO" id="GO:0036221">
    <property type="term" value="F:UTP diphosphatase activity"/>
    <property type="evidence" value="ECO:0007669"/>
    <property type="project" value="RHEA"/>
</dbReference>
<sequence length="195" mass="20753">MSPQLYLASGSPRRRELLAQLGVTFDVLRPDVEELQQPNEDATLYVQRLARDKARAGGALAALEQRAALPVLAGDTIVVLDGEVLEKPRDQADGMDMLRRLSGRSHLVLTAIALLANAELSEVLVSTQVTFSVLTEADIEGYWHSGEPLDKAGGYGIQGVGGSFVVCINGSYSSVVGLPLVETRSLLQVAGLLAV</sequence>
<feature type="site" description="Important for substrate specificity" evidence="4">
    <location>
        <position position="13"/>
    </location>
</feature>
<dbReference type="PIRSF" id="PIRSF006305">
    <property type="entry name" value="Maf"/>
    <property type="match status" value="1"/>
</dbReference>